<sequence>MYLGIDCGTQGTKVVLLDPETGSLVARGHASHPVIAEASGRREQKAEWWIAALRQALQDLFAGTTRSPADVSAIAVSGQQHGLVMLDDGGAVIRNVKLWNDTETAAVNEQLFHAAGGEKRIRSLIGTTIPVGFTASKVAWVRQHEPDIYAQMQQVLLPHDYINYWLTGECATDAGEASGTGYFDVLSRIWSSHMVDVIDPTGRLERSLPRIASPLEPIGTVRPEVAAEFGFSPGVLVACGSGDNVMGALGTGNVAAGRATLGLGTSGVLNLHADKLAESVDPSIYVFCGLDGGWLPTIATMNATSTTTLLQQLFEVEIAEVEHLIASASPGAGGVRMFPYFNGERIPALPRARAVMKGLSADNMTRANLMRAGAESVAFGLKWGYERLALSFERAEQFRLTGGGANSAAWRQILADVFDTDVIRVKCDEGGAYAAALLALTVHQRAKGASVTLYDVCERYVELDETRAAQPRPDVVALYKEWFAAFTDTIANEDFEAD</sequence>
<evidence type="ECO:0000256" key="1">
    <source>
        <dbReference type="ARBA" id="ARBA00009156"/>
    </source>
</evidence>
<evidence type="ECO:0000256" key="6">
    <source>
        <dbReference type="ARBA" id="ARBA00022840"/>
    </source>
</evidence>
<dbReference type="Pfam" id="PF00370">
    <property type="entry name" value="FGGY_N"/>
    <property type="match status" value="1"/>
</dbReference>
<keyword evidence="4 8" id="KW-0547">Nucleotide-binding</keyword>
<dbReference type="PANTHER" id="PTHR43095:SF5">
    <property type="entry name" value="XYLULOSE KINASE"/>
    <property type="match status" value="1"/>
</dbReference>
<dbReference type="PANTHER" id="PTHR43095">
    <property type="entry name" value="SUGAR KINASE"/>
    <property type="match status" value="1"/>
</dbReference>
<evidence type="ECO:0000256" key="2">
    <source>
        <dbReference type="ARBA" id="ARBA00022629"/>
    </source>
</evidence>
<protein>
    <recommendedName>
        <fullName evidence="8">Xylulose kinase</fullName>
        <shortName evidence="8">Xylulokinase</shortName>
        <ecNumber evidence="8">2.7.1.17</ecNumber>
    </recommendedName>
</protein>
<evidence type="ECO:0000259" key="9">
    <source>
        <dbReference type="Pfam" id="PF00370"/>
    </source>
</evidence>
<dbReference type="Proteomes" id="UP000218022">
    <property type="component" value="Unassembled WGS sequence"/>
</dbReference>
<gene>
    <name evidence="8" type="primary">xylB</name>
    <name evidence="11" type="ORF">BWP39_29800</name>
</gene>
<dbReference type="Gene3D" id="3.30.420.40">
    <property type="match status" value="2"/>
</dbReference>
<proteinExistence type="inferred from homology"/>
<evidence type="ECO:0000256" key="7">
    <source>
        <dbReference type="ARBA" id="ARBA00023277"/>
    </source>
</evidence>
<dbReference type="CDD" id="cd07809">
    <property type="entry name" value="ASKHA_NBD_FGGY_BaXK-like"/>
    <property type="match status" value="1"/>
</dbReference>
<dbReference type="InterPro" id="IPR018483">
    <property type="entry name" value="Carb_kinase_FGGY_CS"/>
</dbReference>
<dbReference type="PROSITE" id="PS00933">
    <property type="entry name" value="FGGY_KINASES_1"/>
    <property type="match status" value="1"/>
</dbReference>
<comment type="caution">
    <text evidence="11">The sequence shown here is derived from an EMBL/GenBank/DDBJ whole genome shotgun (WGS) entry which is preliminary data.</text>
</comment>
<dbReference type="SUPFAM" id="SSF53067">
    <property type="entry name" value="Actin-like ATPase domain"/>
    <property type="match status" value="2"/>
</dbReference>
<dbReference type="EMBL" id="MTZV01000006">
    <property type="protein sequence ID" value="PCE23878.1"/>
    <property type="molecule type" value="Genomic_DNA"/>
</dbReference>
<evidence type="ECO:0000259" key="10">
    <source>
        <dbReference type="Pfam" id="PF02782"/>
    </source>
</evidence>
<dbReference type="AlphaFoldDB" id="A0A2A4EU01"/>
<dbReference type="GO" id="GO:0005997">
    <property type="term" value="P:xylulose metabolic process"/>
    <property type="evidence" value="ECO:0007669"/>
    <property type="project" value="InterPro"/>
</dbReference>
<keyword evidence="5 8" id="KW-0418">Kinase</keyword>
<comment type="catalytic activity">
    <reaction evidence="8">
        <text>D-xylulose + ATP = D-xylulose 5-phosphate + ADP + H(+)</text>
        <dbReference type="Rhea" id="RHEA:10964"/>
        <dbReference type="ChEBI" id="CHEBI:15378"/>
        <dbReference type="ChEBI" id="CHEBI:17140"/>
        <dbReference type="ChEBI" id="CHEBI:30616"/>
        <dbReference type="ChEBI" id="CHEBI:57737"/>
        <dbReference type="ChEBI" id="CHEBI:456216"/>
        <dbReference type="EC" id="2.7.1.17"/>
    </reaction>
</comment>
<dbReference type="PIRSF" id="PIRSF000538">
    <property type="entry name" value="GlpK"/>
    <property type="match status" value="1"/>
</dbReference>
<evidence type="ECO:0000256" key="8">
    <source>
        <dbReference type="RuleBase" id="RU364073"/>
    </source>
</evidence>
<reference evidence="11 12" key="1">
    <citation type="submission" date="2017-01" db="EMBL/GenBank/DDBJ databases">
        <title>Whole-Genome Shotgun Sequencing of Two beta-Proteobacterial Species in Search of the Bulgecin Biosynthetic Cluster.</title>
        <authorList>
            <person name="Horsman M.E."/>
            <person name="Marous D.R."/>
            <person name="Li R."/>
            <person name="Oliver R.A."/>
            <person name="Byun B."/>
            <person name="Emrich S.J."/>
            <person name="Boggess B."/>
            <person name="Townsend C.A."/>
            <person name="Mobashery S."/>
        </authorList>
    </citation>
    <scope>NUCLEOTIDE SEQUENCE [LARGE SCALE GENOMIC DNA]</scope>
    <source>
        <strain evidence="11 12">ATCC 31363</strain>
    </source>
</reference>
<dbReference type="InterPro" id="IPR043129">
    <property type="entry name" value="ATPase_NBD"/>
</dbReference>
<dbReference type="NCBIfam" id="TIGR01312">
    <property type="entry name" value="XylB"/>
    <property type="match status" value="1"/>
</dbReference>
<feature type="domain" description="Carbohydrate kinase FGGY N-terminal" evidence="9">
    <location>
        <begin position="1"/>
        <end position="250"/>
    </location>
</feature>
<evidence type="ECO:0000256" key="3">
    <source>
        <dbReference type="ARBA" id="ARBA00022679"/>
    </source>
</evidence>
<organism evidence="11 12">
    <name type="scientific">Paraburkholderia acidicola</name>
    <dbReference type="NCBI Taxonomy" id="1912599"/>
    <lineage>
        <taxon>Bacteria</taxon>
        <taxon>Pseudomonadati</taxon>
        <taxon>Pseudomonadota</taxon>
        <taxon>Betaproteobacteria</taxon>
        <taxon>Burkholderiales</taxon>
        <taxon>Burkholderiaceae</taxon>
        <taxon>Paraburkholderia</taxon>
    </lineage>
</organism>
<dbReference type="InterPro" id="IPR018484">
    <property type="entry name" value="FGGY_N"/>
</dbReference>
<keyword evidence="2 8" id="KW-0859">Xylose metabolism</keyword>
<keyword evidence="6 8" id="KW-0067">ATP-binding</keyword>
<keyword evidence="7 8" id="KW-0119">Carbohydrate metabolism</keyword>
<dbReference type="OrthoDB" id="9805576at2"/>
<evidence type="ECO:0000313" key="11">
    <source>
        <dbReference type="EMBL" id="PCE23878.1"/>
    </source>
</evidence>
<evidence type="ECO:0000256" key="4">
    <source>
        <dbReference type="ARBA" id="ARBA00022741"/>
    </source>
</evidence>
<dbReference type="RefSeq" id="WP_096725769.1">
    <property type="nucleotide sequence ID" value="NZ_MTZV01000006.1"/>
</dbReference>
<feature type="domain" description="Carbohydrate kinase FGGY C-terminal" evidence="10">
    <location>
        <begin position="300"/>
        <end position="440"/>
    </location>
</feature>
<accession>A0A2A4EU01</accession>
<dbReference type="InterPro" id="IPR050406">
    <property type="entry name" value="FGGY_Carb_Kinase"/>
</dbReference>
<evidence type="ECO:0000313" key="12">
    <source>
        <dbReference type="Proteomes" id="UP000218022"/>
    </source>
</evidence>
<dbReference type="GO" id="GO:0004856">
    <property type="term" value="F:D-xylulokinase activity"/>
    <property type="evidence" value="ECO:0007669"/>
    <property type="project" value="UniProtKB-EC"/>
</dbReference>
<dbReference type="GO" id="GO:0005524">
    <property type="term" value="F:ATP binding"/>
    <property type="evidence" value="ECO:0007669"/>
    <property type="project" value="UniProtKB-KW"/>
</dbReference>
<dbReference type="EC" id="2.7.1.17" evidence="8"/>
<evidence type="ECO:0000256" key="5">
    <source>
        <dbReference type="ARBA" id="ARBA00022777"/>
    </source>
</evidence>
<dbReference type="InterPro" id="IPR006000">
    <property type="entry name" value="Xylulokinase"/>
</dbReference>
<dbReference type="Pfam" id="PF02782">
    <property type="entry name" value="FGGY_C"/>
    <property type="match status" value="1"/>
</dbReference>
<comment type="similarity">
    <text evidence="1 8">Belongs to the FGGY kinase family.</text>
</comment>
<keyword evidence="3 8" id="KW-0808">Transferase</keyword>
<dbReference type="InterPro" id="IPR018485">
    <property type="entry name" value="FGGY_C"/>
</dbReference>
<dbReference type="InterPro" id="IPR000577">
    <property type="entry name" value="Carb_kinase_FGGY"/>
</dbReference>
<name>A0A2A4EU01_9BURK</name>
<dbReference type="GO" id="GO:0042732">
    <property type="term" value="P:D-xylose metabolic process"/>
    <property type="evidence" value="ECO:0007669"/>
    <property type="project" value="UniProtKB-KW"/>
</dbReference>